<name>M0AJK7_NATA1</name>
<dbReference type="AlphaFoldDB" id="M0AJK7"/>
<sequence>MIERECECESGRIRCGFGRGQLRSNRWCTLVSRLRTEFSAQPSKGGFDGRWLSIDRFELGFPPRDEIKRREYGASAYRPRGELALAVGGPDRCV</sequence>
<gene>
    <name evidence="1" type="ORF">C481_16346</name>
</gene>
<protein>
    <submittedName>
        <fullName evidence="1">Uncharacterized protein</fullName>
    </submittedName>
</protein>
<proteinExistence type="predicted"/>
<evidence type="ECO:0000313" key="1">
    <source>
        <dbReference type="EMBL" id="ELY98905.1"/>
    </source>
</evidence>
<dbReference type="Proteomes" id="UP000011554">
    <property type="component" value="Unassembled WGS sequence"/>
</dbReference>
<comment type="caution">
    <text evidence="1">The sequence shown here is derived from an EMBL/GenBank/DDBJ whole genome shotgun (WGS) entry which is preliminary data.</text>
</comment>
<accession>M0AJK7</accession>
<keyword evidence="2" id="KW-1185">Reference proteome</keyword>
<organism evidence="1 2">
    <name type="scientific">Natrialba asiatica (strain ATCC 700177 / DSM 12278 / JCM 9576 / FERM P-10747 / NBRC 102637 / 172P1)</name>
    <dbReference type="NCBI Taxonomy" id="29540"/>
    <lineage>
        <taxon>Archaea</taxon>
        <taxon>Methanobacteriati</taxon>
        <taxon>Methanobacteriota</taxon>
        <taxon>Stenosarchaea group</taxon>
        <taxon>Halobacteria</taxon>
        <taxon>Halobacteriales</taxon>
        <taxon>Natrialbaceae</taxon>
        <taxon>Natrialba</taxon>
    </lineage>
</organism>
<dbReference type="EMBL" id="AOIO01000035">
    <property type="protein sequence ID" value="ELY98905.1"/>
    <property type="molecule type" value="Genomic_DNA"/>
</dbReference>
<reference evidence="1 2" key="1">
    <citation type="journal article" date="2014" name="PLoS Genet.">
        <title>Phylogenetically driven sequencing of extremely halophilic archaea reveals strategies for static and dynamic osmo-response.</title>
        <authorList>
            <person name="Becker E.A."/>
            <person name="Seitzer P.M."/>
            <person name="Tritt A."/>
            <person name="Larsen D."/>
            <person name="Krusor M."/>
            <person name="Yao A.I."/>
            <person name="Wu D."/>
            <person name="Madern D."/>
            <person name="Eisen J.A."/>
            <person name="Darling A.E."/>
            <person name="Facciotti M.T."/>
        </authorList>
    </citation>
    <scope>NUCLEOTIDE SEQUENCE [LARGE SCALE GENOMIC DNA]</scope>
    <source>
        <strain evidence="1 2">DSM 12278</strain>
    </source>
</reference>
<evidence type="ECO:0000313" key="2">
    <source>
        <dbReference type="Proteomes" id="UP000011554"/>
    </source>
</evidence>
<dbReference type="PATRIC" id="fig|29540.5.peg.3332"/>